<dbReference type="InterPro" id="IPR036411">
    <property type="entry name" value="TorD-like_sf"/>
</dbReference>
<dbReference type="Proteomes" id="UP000275461">
    <property type="component" value="Unassembled WGS sequence"/>
</dbReference>
<dbReference type="SUPFAM" id="SSF89155">
    <property type="entry name" value="TorD-like"/>
    <property type="match status" value="1"/>
</dbReference>
<organism evidence="2 3">
    <name type="scientific">Alkalispirillum mobile</name>
    <dbReference type="NCBI Taxonomy" id="85925"/>
    <lineage>
        <taxon>Bacteria</taxon>
        <taxon>Pseudomonadati</taxon>
        <taxon>Pseudomonadota</taxon>
        <taxon>Gammaproteobacteria</taxon>
        <taxon>Chromatiales</taxon>
        <taxon>Ectothiorhodospiraceae</taxon>
        <taxon>Alkalispirillum</taxon>
    </lineage>
</organism>
<sequence>MQNLQQHAEHLMTRAELYLCLGQALIPPVQAGYHQAMGEALPADLDELLPDTGAGQQLRDAMQPIADHETLLRGYSRLFLVPPYPAPLNAALYIDKSMMGPSVVEMEGYYQRHGLAKDVSFRDTPDHLALQLQFLALLLASAAQAEDDAATHYLEEARDFLNRFLRPWPNDWVRKIEQEARDAPHGAPYLVLGRMIRDSLDQDARWLQAQVPAPESETQPEATELAEASAAVAASGAGNQTDCARCGKPFAASGDLAGMMATLREKGLDASHLAVCPDCRAGAMGMQHTNPQFKEIKTP</sequence>
<evidence type="ECO:0000313" key="3">
    <source>
        <dbReference type="Proteomes" id="UP000275461"/>
    </source>
</evidence>
<dbReference type="PANTHER" id="PTHR34227:SF1">
    <property type="entry name" value="DIMETHYL SULFOXIDE REDUCTASE CHAPERONE-RELATED"/>
    <property type="match status" value="1"/>
</dbReference>
<dbReference type="Pfam" id="PF02613">
    <property type="entry name" value="Nitrate_red_del"/>
    <property type="match status" value="1"/>
</dbReference>
<evidence type="ECO:0000313" key="2">
    <source>
        <dbReference type="EMBL" id="RLK51537.1"/>
    </source>
</evidence>
<gene>
    <name evidence="2" type="ORF">DFR31_1480</name>
</gene>
<dbReference type="InterPro" id="IPR020945">
    <property type="entry name" value="DMSO/NO3_reduct_chaperone"/>
</dbReference>
<dbReference type="PANTHER" id="PTHR34227">
    <property type="entry name" value="CHAPERONE PROTEIN YCDY"/>
    <property type="match status" value="1"/>
</dbReference>
<dbReference type="AlphaFoldDB" id="A0A498C8P4"/>
<protein>
    <submittedName>
        <fullName evidence="2">TorA maturation chaperone TorD</fullName>
    </submittedName>
</protein>
<proteinExistence type="predicted"/>
<dbReference type="RefSeq" id="WP_170153622.1">
    <property type="nucleotide sequence ID" value="NZ_RCDA01000001.1"/>
</dbReference>
<reference evidence="2 3" key="1">
    <citation type="submission" date="2018-10" db="EMBL/GenBank/DDBJ databases">
        <title>Genomic Encyclopedia of Type Strains, Phase IV (KMG-IV): sequencing the most valuable type-strain genomes for metagenomic binning, comparative biology and taxonomic classification.</title>
        <authorList>
            <person name="Goeker M."/>
        </authorList>
    </citation>
    <scope>NUCLEOTIDE SEQUENCE [LARGE SCALE GENOMIC DNA]</scope>
    <source>
        <strain evidence="2 3">DSM 12769</strain>
    </source>
</reference>
<keyword evidence="3" id="KW-1185">Reference proteome</keyword>
<keyword evidence="1" id="KW-0143">Chaperone</keyword>
<comment type="caution">
    <text evidence="2">The sequence shown here is derived from an EMBL/GenBank/DDBJ whole genome shotgun (WGS) entry which is preliminary data.</text>
</comment>
<name>A0A498C8P4_9GAMM</name>
<dbReference type="Gene3D" id="1.10.3480.10">
    <property type="entry name" value="TorD-like"/>
    <property type="match status" value="1"/>
</dbReference>
<accession>A0A498C8P4</accession>
<evidence type="ECO:0000256" key="1">
    <source>
        <dbReference type="ARBA" id="ARBA00023186"/>
    </source>
</evidence>
<dbReference type="EMBL" id="RCDA01000001">
    <property type="protein sequence ID" value="RLK51537.1"/>
    <property type="molecule type" value="Genomic_DNA"/>
</dbReference>
<dbReference type="InterPro" id="IPR050289">
    <property type="entry name" value="TorD/DmsD_chaperones"/>
</dbReference>